<feature type="domain" description="Peptidase M1 membrane alanine aminopeptidase" evidence="13">
    <location>
        <begin position="260"/>
        <end position="474"/>
    </location>
</feature>
<protein>
    <recommendedName>
        <fullName evidence="5">Aminopeptidase N</fullName>
        <ecNumber evidence="4">3.4.11.2</ecNumber>
    </recommendedName>
</protein>
<dbReference type="Gene3D" id="2.60.40.1730">
    <property type="entry name" value="tricorn interacting facor f3 domain"/>
    <property type="match status" value="1"/>
</dbReference>
<dbReference type="SUPFAM" id="SSF63737">
    <property type="entry name" value="Leukotriene A4 hydrolase N-terminal domain"/>
    <property type="match status" value="1"/>
</dbReference>
<keyword evidence="11" id="KW-0482">Metalloprotease</keyword>
<dbReference type="Pfam" id="PF17900">
    <property type="entry name" value="Peptidase_M1_N"/>
    <property type="match status" value="1"/>
</dbReference>
<dbReference type="Gene3D" id="1.10.390.10">
    <property type="entry name" value="Neutral Protease Domain 2"/>
    <property type="match status" value="1"/>
</dbReference>
<sequence>MGEKRRNHIHGHVRCPVVLGFLLLLCWFNPASADTPNLTWEEAMARSRLVSSVDYQLYFEFGAGSGEYLGRVEVAFDLASRPESLFLDFQGDHLKKLRVNDREIPDAAIRNYRVYLAPELLRVGRNRVTLEYENAFDTNGSGLSRFVDPADGNAYFFSHFEPFHANRLFPCFDQPDLKASYALTVVAPKGWRILSNTLADTTVSGSRARHVFNRSKRFSTYLFALAGGPFAVFEDQRARVPSRVFTTRSMAAYADVEQIFEVTRQGMDFYEDYFGIPYPFGKYDQIFVPHFNEGAMENVAAVIINEDSYLYREKPRPSQLKRRANTLLHEMAHMWFGDIVTMRWWNDLWLNESFATYMSYLAQVRATGDKDAWQGFSSRMKAWAYWQDQLPTTHPIETRVPDTSSTFDNFDGITYGKGAAVLKQLAFFVGPENFRKGVAAYLKGHAWKNAARRDFTHALEKSSGRNLEDWTRLWLQTSGINTLEVDYRLDSKGRISHFEVLQGKGNGDAVLRPHRLQIAFYTAGIKVRTVNVEIRGARTRVKALEGLAAPDFIFPNQGDHAYAKCYLDQRSLDWARARAHLERLPGDIRVAIWNTLWFMVRDGRLPPAAYMEIFLDKVARETDASLVEAFRWKLDTLLNQYMSQEEWRTSVRHLYDLAWQQLKSLPPGSDLQAAWLEHFLRGAESAEAARRLQGMLEGRVVVPGLELGQDRRWRILIRLAALGVEDIEALLSRESLRDPGERGRKQLFVARAALPDPASKARIWKRLLEDRKLPLTYVRAALEVFYQRSHPELTHPWAERYFQVLPGVVKNRSPRFARSFIRFAFPRMNVEPSVLDETDRLLQEDIGKTGFLHRLLLEARDSLARALRIRHS</sequence>
<dbReference type="EMBL" id="AP012273">
    <property type="protein sequence ID" value="BAO44119.1"/>
    <property type="molecule type" value="Genomic_DNA"/>
</dbReference>
<reference evidence="16 17" key="1">
    <citation type="journal article" date="2014" name="PLoS ONE">
        <title>Physiological and genomic features of a novel sulfur-oxidizing gammaproteobacterium belonging to a previously uncultivated symbiotic lineage isolated from a hydrothermal vent.</title>
        <authorList>
            <person name="Nunoura T."/>
            <person name="Takaki Y."/>
            <person name="Kazama H."/>
            <person name="Kakuta J."/>
            <person name="Shimamura S."/>
            <person name="Makita H."/>
            <person name="Hirai M."/>
            <person name="Miyazaki M."/>
            <person name="Takai K."/>
        </authorList>
    </citation>
    <scope>NUCLEOTIDE SEQUENCE [LARGE SCALE GENOMIC DNA]</scope>
    <source>
        <strain evidence="16 17">Hiromi1</strain>
    </source>
</reference>
<evidence type="ECO:0000313" key="16">
    <source>
        <dbReference type="EMBL" id="BAO44119.1"/>
    </source>
</evidence>
<comment type="similarity">
    <text evidence="3">Belongs to the peptidase M1 family.</text>
</comment>
<gene>
    <name evidence="16" type="ORF">TBH_C1194</name>
</gene>
<dbReference type="GO" id="GO:0005615">
    <property type="term" value="C:extracellular space"/>
    <property type="evidence" value="ECO:0007669"/>
    <property type="project" value="TreeGrafter"/>
</dbReference>
<dbReference type="InterPro" id="IPR027268">
    <property type="entry name" value="Peptidase_M4/M1_CTD_sf"/>
</dbReference>
<evidence type="ECO:0000256" key="1">
    <source>
        <dbReference type="ARBA" id="ARBA00000098"/>
    </source>
</evidence>
<evidence type="ECO:0000256" key="10">
    <source>
        <dbReference type="ARBA" id="ARBA00022833"/>
    </source>
</evidence>
<dbReference type="KEGG" id="tbn:TBH_C1194"/>
<accession>A0A7U6GI79</accession>
<organism evidence="16 17">
    <name type="scientific">Thiolapillus brandeum</name>
    <dbReference type="NCBI Taxonomy" id="1076588"/>
    <lineage>
        <taxon>Bacteria</taxon>
        <taxon>Pseudomonadati</taxon>
        <taxon>Pseudomonadota</taxon>
        <taxon>Gammaproteobacteria</taxon>
        <taxon>Chromatiales</taxon>
        <taxon>Sedimenticolaceae</taxon>
        <taxon>Thiolapillus</taxon>
    </lineage>
</organism>
<evidence type="ECO:0000313" key="17">
    <source>
        <dbReference type="Proteomes" id="UP000031631"/>
    </source>
</evidence>
<dbReference type="Pfam" id="PF11838">
    <property type="entry name" value="ERAP1_C"/>
    <property type="match status" value="1"/>
</dbReference>
<name>A0A7U6GI79_9GAMM</name>
<evidence type="ECO:0000256" key="11">
    <source>
        <dbReference type="ARBA" id="ARBA00023049"/>
    </source>
</evidence>
<dbReference type="InterPro" id="IPR024571">
    <property type="entry name" value="ERAP1-like_C_dom"/>
</dbReference>
<evidence type="ECO:0000259" key="14">
    <source>
        <dbReference type="Pfam" id="PF11838"/>
    </source>
</evidence>
<keyword evidence="6 16" id="KW-0031">Aminopeptidase</keyword>
<evidence type="ECO:0000256" key="3">
    <source>
        <dbReference type="ARBA" id="ARBA00010136"/>
    </source>
</evidence>
<dbReference type="CDD" id="cd09602">
    <property type="entry name" value="M1_APN"/>
    <property type="match status" value="1"/>
</dbReference>
<dbReference type="GO" id="GO:0016020">
    <property type="term" value="C:membrane"/>
    <property type="evidence" value="ECO:0007669"/>
    <property type="project" value="TreeGrafter"/>
</dbReference>
<comment type="catalytic activity">
    <reaction evidence="1">
        <text>Release of an N-terminal amino acid, Xaa-|-Yaa- from a peptide, amide or arylamide. Xaa is preferably Ala, but may be most amino acids including Pro (slow action). When a terminal hydrophobic residue is followed by a prolyl residue, the two may be released as an intact Xaa-Pro dipeptide.</text>
        <dbReference type="EC" id="3.4.11.2"/>
    </reaction>
</comment>
<dbReference type="PRINTS" id="PR00756">
    <property type="entry name" value="ALADIPTASE"/>
</dbReference>
<keyword evidence="17" id="KW-1185">Reference proteome</keyword>
<dbReference type="GO" id="GO:0016285">
    <property type="term" value="F:alanyl aminopeptidase activity"/>
    <property type="evidence" value="ECO:0007669"/>
    <property type="project" value="UniProtKB-EC"/>
</dbReference>
<feature type="chain" id="PRO_5031261754" description="Aminopeptidase N" evidence="12">
    <location>
        <begin position="34"/>
        <end position="872"/>
    </location>
</feature>
<evidence type="ECO:0000256" key="2">
    <source>
        <dbReference type="ARBA" id="ARBA00001947"/>
    </source>
</evidence>
<dbReference type="GO" id="GO:0043171">
    <property type="term" value="P:peptide catabolic process"/>
    <property type="evidence" value="ECO:0007669"/>
    <property type="project" value="TreeGrafter"/>
</dbReference>
<dbReference type="GO" id="GO:0005737">
    <property type="term" value="C:cytoplasm"/>
    <property type="evidence" value="ECO:0007669"/>
    <property type="project" value="TreeGrafter"/>
</dbReference>
<dbReference type="GO" id="GO:0070006">
    <property type="term" value="F:metalloaminopeptidase activity"/>
    <property type="evidence" value="ECO:0007669"/>
    <property type="project" value="TreeGrafter"/>
</dbReference>
<dbReference type="InterPro" id="IPR045357">
    <property type="entry name" value="Aminopeptidase_N-like_N"/>
</dbReference>
<evidence type="ECO:0000256" key="4">
    <source>
        <dbReference type="ARBA" id="ARBA00012564"/>
    </source>
</evidence>
<evidence type="ECO:0000256" key="12">
    <source>
        <dbReference type="SAM" id="SignalP"/>
    </source>
</evidence>
<dbReference type="PANTHER" id="PTHR11533:SF174">
    <property type="entry name" value="PUROMYCIN-SENSITIVE AMINOPEPTIDASE-RELATED"/>
    <property type="match status" value="1"/>
</dbReference>
<keyword evidence="12" id="KW-0732">Signal</keyword>
<dbReference type="NCBIfam" id="TIGR02412">
    <property type="entry name" value="pepN_strep_liv"/>
    <property type="match status" value="1"/>
</dbReference>
<dbReference type="AlphaFoldDB" id="A0A7U6GI79"/>
<dbReference type="GO" id="GO:0006508">
    <property type="term" value="P:proteolysis"/>
    <property type="evidence" value="ECO:0007669"/>
    <property type="project" value="UniProtKB-KW"/>
</dbReference>
<dbReference type="OrthoDB" id="100605at2"/>
<evidence type="ECO:0000256" key="5">
    <source>
        <dbReference type="ARBA" id="ARBA00015611"/>
    </source>
</evidence>
<feature type="domain" description="Aminopeptidase N-like N-terminal" evidence="15">
    <location>
        <begin position="70"/>
        <end position="222"/>
    </location>
</feature>
<dbReference type="InterPro" id="IPR001930">
    <property type="entry name" value="Peptidase_M1"/>
</dbReference>
<dbReference type="InterPro" id="IPR014782">
    <property type="entry name" value="Peptidase_M1_dom"/>
</dbReference>
<keyword evidence="10" id="KW-0862">Zinc</keyword>
<feature type="signal peptide" evidence="12">
    <location>
        <begin position="1"/>
        <end position="33"/>
    </location>
</feature>
<dbReference type="InterPro" id="IPR042097">
    <property type="entry name" value="Aminopeptidase_N-like_N_sf"/>
</dbReference>
<dbReference type="InterPro" id="IPR050344">
    <property type="entry name" value="Peptidase_M1_aminopeptidases"/>
</dbReference>
<evidence type="ECO:0000259" key="15">
    <source>
        <dbReference type="Pfam" id="PF17900"/>
    </source>
</evidence>
<evidence type="ECO:0000259" key="13">
    <source>
        <dbReference type="Pfam" id="PF01433"/>
    </source>
</evidence>
<dbReference type="GO" id="GO:0008270">
    <property type="term" value="F:zinc ion binding"/>
    <property type="evidence" value="ECO:0007669"/>
    <property type="project" value="InterPro"/>
</dbReference>
<evidence type="ECO:0000256" key="6">
    <source>
        <dbReference type="ARBA" id="ARBA00022438"/>
    </source>
</evidence>
<evidence type="ECO:0000256" key="9">
    <source>
        <dbReference type="ARBA" id="ARBA00022801"/>
    </source>
</evidence>
<dbReference type="InterPro" id="IPR012778">
    <property type="entry name" value="Pept_M1_aminopeptidase"/>
</dbReference>
<dbReference type="PANTHER" id="PTHR11533">
    <property type="entry name" value="PROTEASE M1 ZINC METALLOPROTEASE"/>
    <property type="match status" value="1"/>
</dbReference>
<keyword evidence="8" id="KW-0479">Metal-binding</keyword>
<dbReference type="FunFam" id="1.10.390.10:FF:000006">
    <property type="entry name" value="Puromycin-sensitive aminopeptidase"/>
    <property type="match status" value="1"/>
</dbReference>
<dbReference type="Pfam" id="PF01433">
    <property type="entry name" value="Peptidase_M1"/>
    <property type="match status" value="1"/>
</dbReference>
<feature type="domain" description="ERAP1-like C-terminal" evidence="14">
    <location>
        <begin position="552"/>
        <end position="864"/>
    </location>
</feature>
<proteinExistence type="inferred from homology"/>
<dbReference type="RefSeq" id="WP_052469931.1">
    <property type="nucleotide sequence ID" value="NZ_AP012273.1"/>
</dbReference>
<comment type="cofactor">
    <cofactor evidence="2">
        <name>Zn(2+)</name>
        <dbReference type="ChEBI" id="CHEBI:29105"/>
    </cofactor>
</comment>
<dbReference type="SUPFAM" id="SSF55486">
    <property type="entry name" value="Metalloproteases ('zincins'), catalytic domain"/>
    <property type="match status" value="1"/>
</dbReference>
<dbReference type="EC" id="3.4.11.2" evidence="4"/>
<keyword evidence="7" id="KW-0645">Protease</keyword>
<dbReference type="Proteomes" id="UP000031631">
    <property type="component" value="Chromosome"/>
</dbReference>
<dbReference type="GO" id="GO:0042277">
    <property type="term" value="F:peptide binding"/>
    <property type="evidence" value="ECO:0007669"/>
    <property type="project" value="TreeGrafter"/>
</dbReference>
<evidence type="ECO:0000256" key="8">
    <source>
        <dbReference type="ARBA" id="ARBA00022723"/>
    </source>
</evidence>
<evidence type="ECO:0000256" key="7">
    <source>
        <dbReference type="ARBA" id="ARBA00022670"/>
    </source>
</evidence>
<keyword evidence="9 16" id="KW-0378">Hydrolase</keyword>